<keyword evidence="2" id="KW-1185">Reference proteome</keyword>
<dbReference type="KEGG" id="paqt:E8L99_07225"/>
<dbReference type="RefSeq" id="WP_137098907.1">
    <property type="nucleotide sequence ID" value="NZ_CP039865.1"/>
</dbReference>
<dbReference type="EMBL" id="CP039865">
    <property type="protein sequence ID" value="QCK85573.1"/>
    <property type="molecule type" value="Genomic_DNA"/>
</dbReference>
<dbReference type="OrthoDB" id="1493989at2"/>
<reference evidence="1 2" key="1">
    <citation type="submission" date="2019-04" db="EMBL/GenBank/DDBJ databases">
        <title>Phreatobacter aquaticus sp. nov.</title>
        <authorList>
            <person name="Choi A."/>
            <person name="Baek K."/>
        </authorList>
    </citation>
    <scope>NUCLEOTIDE SEQUENCE [LARGE SCALE GENOMIC DNA]</scope>
    <source>
        <strain evidence="1 2">NMCR1094</strain>
    </source>
</reference>
<organism evidence="1 2">
    <name type="scientific">Phreatobacter aquaticus</name>
    <dbReference type="NCBI Taxonomy" id="2570229"/>
    <lineage>
        <taxon>Bacteria</taxon>
        <taxon>Pseudomonadati</taxon>
        <taxon>Pseudomonadota</taxon>
        <taxon>Alphaproteobacteria</taxon>
        <taxon>Hyphomicrobiales</taxon>
        <taxon>Phreatobacteraceae</taxon>
        <taxon>Phreatobacter</taxon>
    </lineage>
</organism>
<dbReference type="AlphaFoldDB" id="A0A4D7QII0"/>
<name>A0A4D7QII0_9HYPH</name>
<dbReference type="Proteomes" id="UP000298588">
    <property type="component" value="Chromosome"/>
</dbReference>
<accession>A0A4D7QII0</accession>
<evidence type="ECO:0000313" key="1">
    <source>
        <dbReference type="EMBL" id="QCK85573.1"/>
    </source>
</evidence>
<proteinExistence type="predicted"/>
<evidence type="ECO:0000313" key="2">
    <source>
        <dbReference type="Proteomes" id="UP000298588"/>
    </source>
</evidence>
<evidence type="ECO:0008006" key="3">
    <source>
        <dbReference type="Google" id="ProtNLM"/>
    </source>
</evidence>
<protein>
    <recommendedName>
        <fullName evidence="3">SMODS-associating 2TM beta-strand rich effector domain-containing protein</fullName>
    </recommendedName>
</protein>
<gene>
    <name evidence="1" type="ORF">E8L99_07225</name>
</gene>
<sequence>MHWTDIAWAAIGGALTLLGRNALTAAFTDVARRISLSMWGIRMFDQYIGKYLIHPIWSGQWDVTWFVNSASFEESNTHTSTIYRCFNTIAIESTGTTPAGLKLRYGFIGRLSRDKTIVSGIWFDSRGNDGGYHGVYQLRMPGAGHAATGLWVGFSDTTDAINSGKLVWTKL</sequence>